<dbReference type="AlphaFoldDB" id="A0A1I4L5T1"/>
<dbReference type="SUPFAM" id="SSF50956">
    <property type="entry name" value="Thermostable phytase (3-phytase)"/>
    <property type="match status" value="1"/>
</dbReference>
<dbReference type="InterPro" id="IPR011042">
    <property type="entry name" value="6-blade_b-propeller_TolB-like"/>
</dbReference>
<sequence length="375" mass="41078">MKACRKIYAALLAASFIGFGWGGCNISEAAKNYHDVAVQADYETDAVVSGHDAADDPAIWVHPQNPSKSTIIATNKQGGLLVYDLKGKELYNVKAGKPNNVDVRYNFPLGKEKVDIAAATDRAQNNGLIIYKINSETGELTNIAARNLFAKMKVVYGFSLYHSLKTDKYYALISGYEGEFEQYELFDNGEGKIDAKLVRSLNIGSISEGLVADDEYGCFYISEENVGIWKYGAEPDAGAKRVQVDSVGAGHLIADVEGLTIYYARNGKGHLIASSQGNNSYNIYDRRGMNSYIGSFSIDDGKVDGTNDTDGIDVISFNLGKEFPNGLLIAQDGENMNGTEKLNQNFKIIRWEKIVQAVSGVELDNTVNPRKLKKQ</sequence>
<dbReference type="Proteomes" id="UP000199520">
    <property type="component" value="Unassembled WGS sequence"/>
</dbReference>
<evidence type="ECO:0000313" key="4">
    <source>
        <dbReference type="Proteomes" id="UP000199520"/>
    </source>
</evidence>
<dbReference type="InterPro" id="IPR003431">
    <property type="entry name" value="B-propeller_Phytase"/>
</dbReference>
<dbReference type="PROSITE" id="PS51257">
    <property type="entry name" value="PROKAR_LIPOPROTEIN"/>
    <property type="match status" value="1"/>
</dbReference>
<dbReference type="RefSeq" id="WP_090937914.1">
    <property type="nucleotide sequence ID" value="NZ_FOTS01000022.1"/>
</dbReference>
<organism evidence="3 4">
    <name type="scientific">Pelosinus propionicus DSM 13327</name>
    <dbReference type="NCBI Taxonomy" id="1123291"/>
    <lineage>
        <taxon>Bacteria</taxon>
        <taxon>Bacillati</taxon>
        <taxon>Bacillota</taxon>
        <taxon>Negativicutes</taxon>
        <taxon>Selenomonadales</taxon>
        <taxon>Sporomusaceae</taxon>
        <taxon>Pelosinus</taxon>
    </lineage>
</organism>
<evidence type="ECO:0000256" key="1">
    <source>
        <dbReference type="SAM" id="SignalP"/>
    </source>
</evidence>
<feature type="chain" id="PRO_5038719051" evidence="1">
    <location>
        <begin position="23"/>
        <end position="375"/>
    </location>
</feature>
<keyword evidence="4" id="KW-1185">Reference proteome</keyword>
<accession>A0A1I4L5T1</accession>
<evidence type="ECO:0000313" key="3">
    <source>
        <dbReference type="EMBL" id="SFL86330.1"/>
    </source>
</evidence>
<name>A0A1I4L5T1_9FIRM</name>
<dbReference type="PROSITE" id="PS51662">
    <property type="entry name" value="BP_PHYTASE"/>
    <property type="match status" value="1"/>
</dbReference>
<feature type="signal peptide" evidence="1">
    <location>
        <begin position="1"/>
        <end position="22"/>
    </location>
</feature>
<feature type="domain" description="BPP" evidence="2">
    <location>
        <begin position="28"/>
        <end position="358"/>
    </location>
</feature>
<reference evidence="4" key="1">
    <citation type="submission" date="2016-10" db="EMBL/GenBank/DDBJ databases">
        <authorList>
            <person name="Varghese N."/>
            <person name="Submissions S."/>
        </authorList>
    </citation>
    <scope>NUCLEOTIDE SEQUENCE [LARGE SCALE GENOMIC DNA]</scope>
    <source>
        <strain evidence="4">DSM 13327</strain>
    </source>
</reference>
<gene>
    <name evidence="3" type="ORF">SAMN04490355_102258</name>
</gene>
<dbReference type="STRING" id="1123291.SAMN04490355_102258"/>
<dbReference type="EMBL" id="FOTS01000022">
    <property type="protein sequence ID" value="SFL86330.1"/>
    <property type="molecule type" value="Genomic_DNA"/>
</dbReference>
<evidence type="ECO:0000259" key="2">
    <source>
        <dbReference type="PROSITE" id="PS51662"/>
    </source>
</evidence>
<protein>
    <submittedName>
        <fullName evidence="3">3-phytase</fullName>
    </submittedName>
</protein>
<proteinExistence type="predicted"/>
<dbReference type="Gene3D" id="2.120.10.30">
    <property type="entry name" value="TolB, C-terminal domain"/>
    <property type="match status" value="1"/>
</dbReference>
<dbReference type="GO" id="GO:0016158">
    <property type="term" value="F:inositol hexakisphosphate 3-phosphatase activity"/>
    <property type="evidence" value="ECO:0007669"/>
    <property type="project" value="InterPro"/>
</dbReference>
<keyword evidence="1" id="KW-0732">Signal</keyword>
<dbReference type="OrthoDB" id="292013at2"/>
<dbReference type="Pfam" id="PF02333">
    <property type="entry name" value="Phytase"/>
    <property type="match status" value="1"/>
</dbReference>